<keyword evidence="3" id="KW-1185">Reference proteome</keyword>
<dbReference type="RefSeq" id="XP_041555505.1">
    <property type="nucleotide sequence ID" value="XM_041702751.1"/>
</dbReference>
<feature type="compositionally biased region" description="Low complexity" evidence="1">
    <location>
        <begin position="90"/>
        <end position="100"/>
    </location>
</feature>
<dbReference type="KEGG" id="apuu:APUU_31536S"/>
<feature type="region of interest" description="Disordered" evidence="1">
    <location>
        <begin position="86"/>
        <end position="107"/>
    </location>
</feature>
<organism evidence="2 3">
    <name type="scientific">Aspergillus puulaauensis</name>
    <dbReference type="NCBI Taxonomy" id="1220207"/>
    <lineage>
        <taxon>Eukaryota</taxon>
        <taxon>Fungi</taxon>
        <taxon>Dikarya</taxon>
        <taxon>Ascomycota</taxon>
        <taxon>Pezizomycotina</taxon>
        <taxon>Eurotiomycetes</taxon>
        <taxon>Eurotiomycetidae</taxon>
        <taxon>Eurotiales</taxon>
        <taxon>Aspergillaceae</taxon>
        <taxon>Aspergillus</taxon>
    </lineage>
</organism>
<dbReference type="EMBL" id="AP024445">
    <property type="protein sequence ID" value="BCS23311.1"/>
    <property type="molecule type" value="Genomic_DNA"/>
</dbReference>
<sequence>MVSDASSSGVICSKIWFVWRWSRSIMSPLSTHCPPVIFSAGFQADPREPVLDDPGLLQQTPESITISHIAFLVWIADCMHEQQTTQQIRSSSRSSFSWVSAHEQRNT</sequence>
<dbReference type="GeneID" id="64973316"/>
<dbReference type="Proteomes" id="UP000654913">
    <property type="component" value="Chromosome 3"/>
</dbReference>
<accession>A0A7R7XKT5</accession>
<proteinExistence type="predicted"/>
<name>A0A7R7XKT5_9EURO</name>
<evidence type="ECO:0000256" key="1">
    <source>
        <dbReference type="SAM" id="MobiDB-lite"/>
    </source>
</evidence>
<protein>
    <submittedName>
        <fullName evidence="2">Uncharacterized protein</fullName>
    </submittedName>
</protein>
<evidence type="ECO:0000313" key="2">
    <source>
        <dbReference type="EMBL" id="BCS23311.1"/>
    </source>
</evidence>
<gene>
    <name evidence="2" type="ORF">APUU_31536S</name>
</gene>
<reference evidence="2" key="1">
    <citation type="submission" date="2021-01" db="EMBL/GenBank/DDBJ databases">
        <authorList>
            <consortium name="Aspergillus puulaauensis MK2 genome sequencing consortium"/>
            <person name="Kazuki M."/>
            <person name="Futagami T."/>
        </authorList>
    </citation>
    <scope>NUCLEOTIDE SEQUENCE</scope>
    <source>
        <strain evidence="2">MK2</strain>
    </source>
</reference>
<evidence type="ECO:0000313" key="3">
    <source>
        <dbReference type="Proteomes" id="UP000654913"/>
    </source>
</evidence>
<reference evidence="2" key="2">
    <citation type="submission" date="2021-02" db="EMBL/GenBank/DDBJ databases">
        <title>Aspergillus puulaauensis MK2 genome sequence.</title>
        <authorList>
            <person name="Futagami T."/>
            <person name="Mori K."/>
            <person name="Kadooka C."/>
            <person name="Tanaka T."/>
        </authorList>
    </citation>
    <scope>NUCLEOTIDE SEQUENCE</scope>
    <source>
        <strain evidence="2">MK2</strain>
    </source>
</reference>
<dbReference type="AlphaFoldDB" id="A0A7R7XKT5"/>